<keyword evidence="1" id="KW-0614">Plasmid</keyword>
<sequence>MIAGVLNRNGLSTGNGNHWTRERITALRSYRKIPVFRPQPSSLGIIWAMPHDSSASPPRL</sequence>
<geneLocation type="plasmid" evidence="2">
    <name>prsp8c3a</name>
</geneLocation>
<name>A0A1L5PAX2_RHIET</name>
<evidence type="ECO:0000313" key="1">
    <source>
        <dbReference type="EMBL" id="APO77230.1"/>
    </source>
</evidence>
<reference evidence="1 2" key="1">
    <citation type="submission" date="2016-09" db="EMBL/GenBank/DDBJ databases">
        <title>The complete genome sequences of Rhizobium gallicum, symbiovars gallicum and phaseoli, symbionts associated to common bean (Phaseolus vulgaris).</title>
        <authorList>
            <person name="Bustos P."/>
            <person name="Santamaria R.I."/>
            <person name="Perez-Carrascal O.M."/>
            <person name="Juarez S."/>
            <person name="Lozano L."/>
            <person name="Martinez-Flores I."/>
            <person name="Martinez-Romero E."/>
            <person name="Cevallos M."/>
            <person name="Romero D."/>
            <person name="Davila G."/>
            <person name="Gonzalez V."/>
        </authorList>
    </citation>
    <scope>NUCLEOTIDE SEQUENCE [LARGE SCALE GENOMIC DNA]</scope>
    <source>
        <strain evidence="1 2">8C-3</strain>
        <plasmid evidence="2">Plasmid prsp8c3a</plasmid>
    </source>
</reference>
<evidence type="ECO:0000313" key="2">
    <source>
        <dbReference type="Proteomes" id="UP000185109"/>
    </source>
</evidence>
<dbReference type="Proteomes" id="UP000185109">
    <property type="component" value="Plasmid pRsp8C3a"/>
</dbReference>
<dbReference type="AlphaFoldDB" id="A0A1L5PAX2"/>
<organism evidence="1 2">
    <name type="scientific">Rhizobium etli 8C-3</name>
    <dbReference type="NCBI Taxonomy" id="538025"/>
    <lineage>
        <taxon>Bacteria</taxon>
        <taxon>Pseudomonadati</taxon>
        <taxon>Pseudomonadota</taxon>
        <taxon>Alphaproteobacteria</taxon>
        <taxon>Hyphomicrobiales</taxon>
        <taxon>Rhizobiaceae</taxon>
        <taxon>Rhizobium/Agrobacterium group</taxon>
        <taxon>Rhizobium</taxon>
    </lineage>
</organism>
<protein>
    <recommendedName>
        <fullName evidence="3">Recombinase domain-containing protein</fullName>
    </recommendedName>
</protein>
<dbReference type="EMBL" id="CP017242">
    <property type="protein sequence ID" value="APO77230.1"/>
    <property type="molecule type" value="Genomic_DNA"/>
</dbReference>
<accession>A0A1L5PAX2</accession>
<proteinExistence type="predicted"/>
<gene>
    <name evidence="1" type="ORF">AM571_PA00350</name>
</gene>
<evidence type="ECO:0008006" key="3">
    <source>
        <dbReference type="Google" id="ProtNLM"/>
    </source>
</evidence>